<evidence type="ECO:0000313" key="2">
    <source>
        <dbReference type="EMBL" id="EFG10053.1"/>
    </source>
</evidence>
<dbReference type="InterPro" id="IPR006311">
    <property type="entry name" value="TAT_signal"/>
</dbReference>
<feature type="signal peptide" evidence="1">
    <location>
        <begin position="1"/>
        <end position="39"/>
    </location>
</feature>
<evidence type="ECO:0000256" key="1">
    <source>
        <dbReference type="SAM" id="SignalP"/>
    </source>
</evidence>
<name>E2PWX6_STRCL</name>
<dbReference type="OrthoDB" id="3631190at2"/>
<evidence type="ECO:0008006" key="4">
    <source>
        <dbReference type="Google" id="ProtNLM"/>
    </source>
</evidence>
<dbReference type="GeneID" id="93728586"/>
<dbReference type="STRING" id="1901.BB341_04055"/>
<evidence type="ECO:0000313" key="3">
    <source>
        <dbReference type="Proteomes" id="UP000002357"/>
    </source>
</evidence>
<dbReference type="EMBL" id="CM000913">
    <property type="protein sequence ID" value="EFG10053.1"/>
    <property type="molecule type" value="Genomic_DNA"/>
</dbReference>
<protein>
    <recommendedName>
        <fullName evidence="4">Secreted protein</fullName>
    </recommendedName>
</protein>
<sequence>MTTSPPSRRTVLSRAAVIAAATAAASLPGTQLVSGSAHAANQDLFTEEIRRAVGRAKARNKRVLVGATSRNGWDVERVADQDGTIFTRPVPGVPLAGVQIRLGDPEEVLTHIIQRFHYEIDELRTGDVIGWHAPHRVRRNRPESNLASGTAVRIRPASYPVGVRGGLFPQQVAVVRDILAELEGVARWGGDDRTPDESLFSLAAGPGDPSLTAVADRIRAWRATPGRGAGTVVDIYAPERLRAARALESRQRRSGG</sequence>
<feature type="chain" id="PRO_5003162582" description="Secreted protein" evidence="1">
    <location>
        <begin position="40"/>
        <end position="256"/>
    </location>
</feature>
<dbReference type="AlphaFoldDB" id="E2PWX6"/>
<dbReference type="eggNOG" id="ENOG5032U94">
    <property type="taxonomic scope" value="Bacteria"/>
</dbReference>
<accession>E2PWX6</accession>
<dbReference type="Proteomes" id="UP000002357">
    <property type="component" value="Chromosome"/>
</dbReference>
<dbReference type="PROSITE" id="PS51318">
    <property type="entry name" value="TAT"/>
    <property type="match status" value="1"/>
</dbReference>
<keyword evidence="1" id="KW-0732">Signal</keyword>
<dbReference type="RefSeq" id="WP_003962303.1">
    <property type="nucleotide sequence ID" value="NZ_CM000913.1"/>
</dbReference>
<gene>
    <name evidence="2" type="ORF">SCLAV_4980</name>
</gene>
<dbReference type="KEGG" id="sclf:BB341_04055"/>
<proteinExistence type="predicted"/>
<organism evidence="2 3">
    <name type="scientific">Streptomyces clavuligerus</name>
    <dbReference type="NCBI Taxonomy" id="1901"/>
    <lineage>
        <taxon>Bacteria</taxon>
        <taxon>Bacillati</taxon>
        <taxon>Actinomycetota</taxon>
        <taxon>Actinomycetes</taxon>
        <taxon>Kitasatosporales</taxon>
        <taxon>Streptomycetaceae</taxon>
        <taxon>Streptomyces</taxon>
    </lineage>
</organism>
<keyword evidence="3" id="KW-1185">Reference proteome</keyword>
<reference evidence="2 3" key="1">
    <citation type="journal article" date="2010" name="Genome Biol. Evol.">
        <title>The sequence of a 1.8-mb bacterial linear plasmid reveals a rich evolutionary reservoir of secondary metabolic pathways.</title>
        <authorList>
            <person name="Medema M.H."/>
            <person name="Trefzer A."/>
            <person name="Kovalchuk A."/>
            <person name="van den Berg M."/>
            <person name="Mueller U."/>
            <person name="Heijne W."/>
            <person name="Wu L."/>
            <person name="Alam M.T."/>
            <person name="Ronning C.M."/>
            <person name="Nierman W.C."/>
            <person name="Bovenberg R.A.L."/>
            <person name="Breitling R."/>
            <person name="Takano E."/>
        </authorList>
    </citation>
    <scope>NUCLEOTIDE SEQUENCE [LARGE SCALE GENOMIC DNA]</scope>
    <source>
        <strain evidence="3">ATCC 27064 / DSM 738 / JCM 4710 / NBRC 13307 / NCIMB 12785 / NRRL 3585 / VKM Ac-602</strain>
    </source>
</reference>